<name>A0ACB5SKX5_9PEZI</name>
<dbReference type="EMBL" id="BSXG01000126">
    <property type="protein sequence ID" value="GME46565.1"/>
    <property type="molecule type" value="Genomic_DNA"/>
</dbReference>
<organism evidence="1 2">
    <name type="scientific">Neofusicoccum parvum</name>
    <dbReference type="NCBI Taxonomy" id="310453"/>
    <lineage>
        <taxon>Eukaryota</taxon>
        <taxon>Fungi</taxon>
        <taxon>Dikarya</taxon>
        <taxon>Ascomycota</taxon>
        <taxon>Pezizomycotina</taxon>
        <taxon>Dothideomycetes</taxon>
        <taxon>Dothideomycetes incertae sedis</taxon>
        <taxon>Botryosphaeriales</taxon>
        <taxon>Botryosphaeriaceae</taxon>
        <taxon>Neofusicoccum</taxon>
    </lineage>
</organism>
<accession>A0ACB5SKX5</accession>
<dbReference type="Proteomes" id="UP001165186">
    <property type="component" value="Unassembled WGS sequence"/>
</dbReference>
<proteinExistence type="predicted"/>
<protein>
    <submittedName>
        <fullName evidence="1">HET-domain-containing protein, partial</fullName>
    </submittedName>
</protein>
<comment type="caution">
    <text evidence="1">The sequence shown here is derived from an EMBL/GenBank/DDBJ whole genome shotgun (WGS) entry which is preliminary data.</text>
</comment>
<gene>
    <name evidence="1" type="primary">g5385</name>
    <name evidence="1" type="ORF">NpPPO83_00005385</name>
</gene>
<reference evidence="1" key="1">
    <citation type="submission" date="2024-09" db="EMBL/GenBank/DDBJ databases">
        <title>Draft Genome Sequences of Neofusicoccum parvum.</title>
        <authorList>
            <person name="Ashida A."/>
            <person name="Camagna M."/>
            <person name="Tanaka A."/>
            <person name="Takemoto D."/>
        </authorList>
    </citation>
    <scope>NUCLEOTIDE SEQUENCE</scope>
    <source>
        <strain evidence="1">PPO83</strain>
    </source>
</reference>
<sequence length="491" mass="54809">MANLPKRRFEIVLSELPKTVQDALTVTRELGFRYLWVDSLCIVQDDSHDWAKEVGKMAEVYMGASVTISACSASNAEQGFLYRRRLDDVLGIRYRPQLLKFRYQCLPPEATQPENVATGWLHVANWGNSSCKHPVEERAWTLQEFLLSRRLLVYCAGRIQWLCNGAMADEHDIRIRSTARTLLPRMTWRGVLKEYSGRASSHSDDRLAALGAVALQFALLQRQSRQLPPSPPASTTELAKDYLAGLWRDDLFVHLGWYTVYAWPLPRAPWRAPSWSWAAVDSAVAVWSPQADGEPPPLLPRLLADEVVPAFVENPFGAVAKAVLRIEAPLLRVRYCYLPKVAAEAGKRLEPDGVIVVLRNQSGAADEEEMGVAAGGVLGQEEGSVASGDAALEGNGEIVHTPIYADALDSLPFLTVADASERREQVAELWLMRVSNLVYLVLVEVGEGVFRRCGALNLDILSWEAKEPTMGERAMLQRAMNRVPWRTFDFV</sequence>
<evidence type="ECO:0000313" key="1">
    <source>
        <dbReference type="EMBL" id="GME46565.1"/>
    </source>
</evidence>
<evidence type="ECO:0000313" key="2">
    <source>
        <dbReference type="Proteomes" id="UP001165186"/>
    </source>
</evidence>
<keyword evidence="2" id="KW-1185">Reference proteome</keyword>